<dbReference type="RefSeq" id="WP_113957401.1">
    <property type="nucleotide sequence ID" value="NZ_QNRR01000002.1"/>
</dbReference>
<accession>A0A366HQA3</accession>
<sequence>MGTDTSKNPRGTGFYEPPPAKKKGGGYSPEPGLVDVWGTKGYVVILDYDGDKEIADPEHPNAKITASALIYSAGPDGDFSTWKDNVKSWGP</sequence>
<organism evidence="2 3">
    <name type="scientific">Roseimicrobium gellanilyticum</name>
    <dbReference type="NCBI Taxonomy" id="748857"/>
    <lineage>
        <taxon>Bacteria</taxon>
        <taxon>Pseudomonadati</taxon>
        <taxon>Verrucomicrobiota</taxon>
        <taxon>Verrucomicrobiia</taxon>
        <taxon>Verrucomicrobiales</taxon>
        <taxon>Verrucomicrobiaceae</taxon>
        <taxon>Roseimicrobium</taxon>
    </lineage>
</organism>
<gene>
    <name evidence="2" type="ORF">DES53_102214</name>
</gene>
<dbReference type="OrthoDB" id="196092at2"/>
<keyword evidence="3" id="KW-1185">Reference proteome</keyword>
<comment type="caution">
    <text evidence="2">The sequence shown here is derived from an EMBL/GenBank/DDBJ whole genome shotgun (WGS) entry which is preliminary data.</text>
</comment>
<dbReference type="EMBL" id="QNRR01000002">
    <property type="protein sequence ID" value="RBP45832.1"/>
    <property type="molecule type" value="Genomic_DNA"/>
</dbReference>
<evidence type="ECO:0000313" key="3">
    <source>
        <dbReference type="Proteomes" id="UP000253426"/>
    </source>
</evidence>
<protein>
    <submittedName>
        <fullName evidence="2">Uncharacterized protein</fullName>
    </submittedName>
</protein>
<name>A0A366HQA3_9BACT</name>
<feature type="region of interest" description="Disordered" evidence="1">
    <location>
        <begin position="1"/>
        <end position="30"/>
    </location>
</feature>
<evidence type="ECO:0000256" key="1">
    <source>
        <dbReference type="SAM" id="MobiDB-lite"/>
    </source>
</evidence>
<evidence type="ECO:0000313" key="2">
    <source>
        <dbReference type="EMBL" id="RBP45832.1"/>
    </source>
</evidence>
<dbReference type="Proteomes" id="UP000253426">
    <property type="component" value="Unassembled WGS sequence"/>
</dbReference>
<reference evidence="2 3" key="1">
    <citation type="submission" date="2018-06" db="EMBL/GenBank/DDBJ databases">
        <title>Genomic Encyclopedia of Type Strains, Phase IV (KMG-IV): sequencing the most valuable type-strain genomes for metagenomic binning, comparative biology and taxonomic classification.</title>
        <authorList>
            <person name="Goeker M."/>
        </authorList>
    </citation>
    <scope>NUCLEOTIDE SEQUENCE [LARGE SCALE GENOMIC DNA]</scope>
    <source>
        <strain evidence="2 3">DSM 25532</strain>
    </source>
</reference>
<proteinExistence type="predicted"/>
<dbReference type="AlphaFoldDB" id="A0A366HQA3"/>